<accession>A0A833T4K8</accession>
<dbReference type="AlphaFoldDB" id="A0A833T4K8"/>
<protein>
    <submittedName>
        <fullName evidence="2">Uncharacterized protein</fullName>
    </submittedName>
</protein>
<feature type="region of interest" description="Disordered" evidence="1">
    <location>
        <begin position="67"/>
        <end position="86"/>
    </location>
</feature>
<dbReference type="EMBL" id="JAACNO010001630">
    <property type="protein sequence ID" value="KAF4138830.1"/>
    <property type="molecule type" value="Genomic_DNA"/>
</dbReference>
<evidence type="ECO:0000313" key="3">
    <source>
        <dbReference type="EMBL" id="KAF4136238.1"/>
    </source>
</evidence>
<evidence type="ECO:0000313" key="2">
    <source>
        <dbReference type="EMBL" id="KAF4046843.1"/>
    </source>
</evidence>
<reference evidence="2" key="1">
    <citation type="submission" date="2020-04" db="EMBL/GenBank/DDBJ databases">
        <title>Hybrid Assembly of Korean Phytophthora infestans isolates.</title>
        <authorList>
            <person name="Prokchorchik M."/>
            <person name="Lee Y."/>
            <person name="Seo J."/>
            <person name="Cho J.-H."/>
            <person name="Park Y.-E."/>
            <person name="Jang D.-C."/>
            <person name="Im J.-S."/>
            <person name="Choi J.-G."/>
            <person name="Park H.-J."/>
            <person name="Lee G.-B."/>
            <person name="Lee Y.-G."/>
            <person name="Hong S.-Y."/>
            <person name="Cho K."/>
            <person name="Sohn K.H."/>
        </authorList>
    </citation>
    <scope>NUCLEOTIDE SEQUENCE</scope>
    <source>
        <strain evidence="2">KR_1_A1</strain>
        <strain evidence="3">KR_2_A2</strain>
    </source>
</reference>
<sequence>MVWTRLSRRSRLWRIAIIEVQYENDVAPWGDAARQQTDLQSTIRQLSTFLCFGLQLLDLELTHHASAHGKLKSTKKAAQALERQLT</sequence>
<evidence type="ECO:0000256" key="1">
    <source>
        <dbReference type="SAM" id="MobiDB-lite"/>
    </source>
</evidence>
<gene>
    <name evidence="2" type="ORF">GN244_ATG00669</name>
    <name evidence="4" type="ORF">GN958_ATG12039</name>
    <name evidence="3" type="ORF">GN958_ATG14579</name>
</gene>
<dbReference type="EMBL" id="JAACNO010001981">
    <property type="protein sequence ID" value="KAF4136238.1"/>
    <property type="molecule type" value="Genomic_DNA"/>
</dbReference>
<dbReference type="Proteomes" id="UP000704712">
    <property type="component" value="Unassembled WGS sequence"/>
</dbReference>
<dbReference type="Proteomes" id="UP000602510">
    <property type="component" value="Unassembled WGS sequence"/>
</dbReference>
<name>A0A833T4K8_PHYIN</name>
<evidence type="ECO:0000313" key="4">
    <source>
        <dbReference type="EMBL" id="KAF4138830.1"/>
    </source>
</evidence>
<comment type="caution">
    <text evidence="2">The sequence shown here is derived from an EMBL/GenBank/DDBJ whole genome shotgun (WGS) entry which is preliminary data.</text>
</comment>
<keyword evidence="5" id="KW-1185">Reference proteome</keyword>
<evidence type="ECO:0000313" key="5">
    <source>
        <dbReference type="Proteomes" id="UP000602510"/>
    </source>
</evidence>
<proteinExistence type="predicted"/>
<organism evidence="2 5">
    <name type="scientific">Phytophthora infestans</name>
    <name type="common">Potato late blight agent</name>
    <name type="synonym">Botrytis infestans</name>
    <dbReference type="NCBI Taxonomy" id="4787"/>
    <lineage>
        <taxon>Eukaryota</taxon>
        <taxon>Sar</taxon>
        <taxon>Stramenopiles</taxon>
        <taxon>Oomycota</taxon>
        <taxon>Peronosporomycetes</taxon>
        <taxon>Peronosporales</taxon>
        <taxon>Peronosporaceae</taxon>
        <taxon>Phytophthora</taxon>
    </lineage>
</organism>
<dbReference type="EMBL" id="WSZM01000011">
    <property type="protein sequence ID" value="KAF4046843.1"/>
    <property type="molecule type" value="Genomic_DNA"/>
</dbReference>